<evidence type="ECO:0000259" key="7">
    <source>
        <dbReference type="Pfam" id="PF19279"/>
    </source>
</evidence>
<dbReference type="InterPro" id="IPR029063">
    <property type="entry name" value="SAM-dependent_MTases_sf"/>
</dbReference>
<evidence type="ECO:0000256" key="4">
    <source>
        <dbReference type="ARBA" id="ARBA00023186"/>
    </source>
</evidence>
<feature type="domain" description="DAGKc" evidence="6">
    <location>
        <begin position="6"/>
        <end position="35"/>
    </location>
</feature>
<dbReference type="GO" id="GO:0016301">
    <property type="term" value="F:kinase activity"/>
    <property type="evidence" value="ECO:0007669"/>
    <property type="project" value="InterPro"/>
</dbReference>
<name>A0A161ZKJ3_DAUCS</name>
<dbReference type="EMBL" id="CP093349">
    <property type="protein sequence ID" value="WOH07712.1"/>
    <property type="molecule type" value="Genomic_DNA"/>
</dbReference>
<feature type="domain" description="YegS/DAGK C-terminal" evidence="7">
    <location>
        <begin position="142"/>
        <end position="199"/>
    </location>
</feature>
<dbReference type="Pfam" id="PF00781">
    <property type="entry name" value="DAGK_cat"/>
    <property type="match status" value="1"/>
</dbReference>
<dbReference type="STRING" id="79200.A0A161ZKJ3"/>
<dbReference type="InterPro" id="IPR001206">
    <property type="entry name" value="Diacylglycerol_kinase_cat_dom"/>
</dbReference>
<dbReference type="Gene3D" id="3.30.260.10">
    <property type="entry name" value="TCP-1-like chaperonin intermediate domain"/>
    <property type="match status" value="1"/>
</dbReference>
<dbReference type="Gene3D" id="3.40.50.10330">
    <property type="entry name" value="Probable inorganic polyphosphate/atp-NAD kinase, domain 1"/>
    <property type="match status" value="1"/>
</dbReference>
<gene>
    <name evidence="8" type="ORF">DCAR_023664</name>
    <name evidence="9" type="ORF">DCAR_0727145</name>
</gene>
<dbReference type="GO" id="GO:0042026">
    <property type="term" value="P:protein refolding"/>
    <property type="evidence" value="ECO:0007669"/>
    <property type="project" value="InterPro"/>
</dbReference>
<dbReference type="EMBL" id="LNRQ01000007">
    <property type="protein sequence ID" value="KZM86530.1"/>
    <property type="molecule type" value="Genomic_DNA"/>
</dbReference>
<dbReference type="SUPFAM" id="SSF53756">
    <property type="entry name" value="UDP-Glycosyltransferase/glycogen phosphorylase"/>
    <property type="match status" value="1"/>
</dbReference>
<dbReference type="InterPro" id="IPR016064">
    <property type="entry name" value="NAD/diacylglycerol_kinase_sf"/>
</dbReference>
<dbReference type="Proteomes" id="UP000077755">
    <property type="component" value="Chromosome 7"/>
</dbReference>
<dbReference type="InterPro" id="IPR002423">
    <property type="entry name" value="Cpn60/GroEL/TCP-1"/>
</dbReference>
<dbReference type="SUPFAM" id="SSF53335">
    <property type="entry name" value="S-adenosyl-L-methionine-dependent methyltransferases"/>
    <property type="match status" value="1"/>
</dbReference>
<comment type="similarity">
    <text evidence="1">Belongs to the chaperonin (HSP60) family.</text>
</comment>
<reference evidence="9" key="2">
    <citation type="submission" date="2022-03" db="EMBL/GenBank/DDBJ databases">
        <title>Draft title - Genomic analysis of global carrot germplasm unveils the trajectory of domestication and the origin of high carotenoid orange carrot.</title>
        <authorList>
            <person name="Iorizzo M."/>
            <person name="Ellison S."/>
            <person name="Senalik D."/>
            <person name="Macko-Podgorni A."/>
            <person name="Grzebelus D."/>
            <person name="Bostan H."/>
            <person name="Rolling W."/>
            <person name="Curaba J."/>
            <person name="Simon P."/>
        </authorList>
    </citation>
    <scope>NUCLEOTIDE SEQUENCE</scope>
    <source>
        <tissue evidence="9">Leaf</tissue>
    </source>
</reference>
<dbReference type="AlphaFoldDB" id="A0A161ZKJ3"/>
<feature type="compositionally biased region" description="Polar residues" evidence="5">
    <location>
        <begin position="531"/>
        <end position="540"/>
    </location>
</feature>
<evidence type="ECO:0000256" key="5">
    <source>
        <dbReference type="SAM" id="MobiDB-lite"/>
    </source>
</evidence>
<proteinExistence type="inferred from homology"/>
<dbReference type="InterPro" id="IPR017438">
    <property type="entry name" value="ATP-NAD_kinase_N"/>
</dbReference>
<dbReference type="Gene3D" id="2.60.200.40">
    <property type="match status" value="1"/>
</dbReference>
<keyword evidence="10" id="KW-1185">Reference proteome</keyword>
<dbReference type="SUPFAM" id="SSF48592">
    <property type="entry name" value="GroEL equatorial domain-like"/>
    <property type="match status" value="1"/>
</dbReference>
<dbReference type="InterPro" id="IPR045540">
    <property type="entry name" value="YegS/DAGK_C"/>
</dbReference>
<dbReference type="Pfam" id="PF00118">
    <property type="entry name" value="Cpn60_TCP1"/>
    <property type="match status" value="1"/>
</dbReference>
<feature type="region of interest" description="Disordered" evidence="5">
    <location>
        <begin position="621"/>
        <end position="651"/>
    </location>
</feature>
<dbReference type="Gramene" id="KZM86530">
    <property type="protein sequence ID" value="KZM86530"/>
    <property type="gene ID" value="DCAR_023664"/>
</dbReference>
<accession>A0A161ZKJ3</accession>
<dbReference type="Pfam" id="PF19279">
    <property type="entry name" value="YegS_C"/>
    <property type="match status" value="1"/>
</dbReference>
<evidence type="ECO:0000313" key="9">
    <source>
        <dbReference type="EMBL" id="WOH07712.1"/>
    </source>
</evidence>
<dbReference type="Gene3D" id="1.10.560.10">
    <property type="entry name" value="GroEL-like equatorial domain"/>
    <property type="match status" value="1"/>
</dbReference>
<dbReference type="InterPro" id="IPR001844">
    <property type="entry name" value="Cpn60/GroEL"/>
</dbReference>
<dbReference type="InterPro" id="IPR017998">
    <property type="entry name" value="Chaperone_TCP-1"/>
</dbReference>
<dbReference type="PRINTS" id="PR00304">
    <property type="entry name" value="TCOMPLEXTCP1"/>
</dbReference>
<feature type="compositionally biased region" description="Basic and acidic residues" evidence="5">
    <location>
        <begin position="639"/>
        <end position="651"/>
    </location>
</feature>
<keyword evidence="3" id="KW-0067">ATP-binding</keyword>
<sequence>MHIPQLIPLGTGSDFARTLNWKNNPEDAIERIAKGCCLGDIFFRLLNEGVMQDKGLGLTLELSGEKMVNITISIMLQTSICKDTFLKEITGNQGHEKHIDLGTYVMLLVHCKPFLGIRTRILRLRSMRVSGKYILKLQLCPLCIGNAKFFGGRMKITPNADPRSGNFEVVTLQDFRCYHFIRYLHRLYNGTHLSVKNVSSQPCFQTQQLFCLGVPPVTCIVSDAIMTFTMEAADEFGIPVVLLWTASACSLLAYMRYHQLVERGYTQLKAALQSGIDKLADTVGLTLGPRGRNVVLDEFGTRKVVNDGVTIARAIELPDAMENAGAALIREVASKTKDSAGDGTTTASILAREIINLGLLSVTSGANPVSIKKGIDKTVLALTEELENKARPVHGRDDIKGRACYTELQVVVPENGIVGLHADNLVIERVTVNREVAEFEVYPHYLHLDNDNRWCSVSSASSAADAAGQENSDNGLQSSGEFKQVDKATSDLKNTNVRQKDIVTQETNDSCDIRCSVRTHPPEEAALGKSEGNTKNAETISKSKEEASRSTCNIATILEAEFPENKCYQYSHRPSFSGSDYEDYKDDSFRSQFGKVKYRDGKDAARYGKCIHPKRDSLYDSSGLKSSTSGLRGTSNSVTDRDYGHHLEHDHSRQKDKLYDYSGYHSNIREVQFCILEAGAFGVPQSRKREFVWAASPEETLPEWPERMHVFAAPELKVALPGNKHYAAVRSTQSGAPFRAITL</sequence>
<protein>
    <submittedName>
        <fullName evidence="8">Uncharacterized protein</fullName>
    </submittedName>
</protein>
<evidence type="ECO:0000256" key="1">
    <source>
        <dbReference type="ARBA" id="ARBA00006607"/>
    </source>
</evidence>
<reference evidence="8" key="1">
    <citation type="journal article" date="2016" name="Nat. Genet.">
        <title>A high-quality carrot genome assembly provides new insights into carotenoid accumulation and asterid genome evolution.</title>
        <authorList>
            <person name="Iorizzo M."/>
            <person name="Ellison S."/>
            <person name="Senalik D."/>
            <person name="Zeng P."/>
            <person name="Satapoomin P."/>
            <person name="Huang J."/>
            <person name="Bowman M."/>
            <person name="Iovene M."/>
            <person name="Sanseverino W."/>
            <person name="Cavagnaro P."/>
            <person name="Yildiz M."/>
            <person name="Macko-Podgorni A."/>
            <person name="Moranska E."/>
            <person name="Grzebelus E."/>
            <person name="Grzebelus D."/>
            <person name="Ashrafi H."/>
            <person name="Zheng Z."/>
            <person name="Cheng S."/>
            <person name="Spooner D."/>
            <person name="Van Deynze A."/>
            <person name="Simon P."/>
        </authorList>
    </citation>
    <scope>NUCLEOTIDE SEQUENCE [LARGE SCALE GENOMIC DNA]</scope>
    <source>
        <tissue evidence="8">Leaf</tissue>
    </source>
</reference>
<dbReference type="PANTHER" id="PTHR45633">
    <property type="entry name" value="60 KDA HEAT SHOCK PROTEIN, MITOCHONDRIAL"/>
    <property type="match status" value="1"/>
</dbReference>
<dbReference type="GO" id="GO:0005524">
    <property type="term" value="F:ATP binding"/>
    <property type="evidence" value="ECO:0007669"/>
    <property type="project" value="UniProtKB-KW"/>
</dbReference>
<dbReference type="InterPro" id="IPR027413">
    <property type="entry name" value="GROEL-like_equatorial_sf"/>
</dbReference>
<evidence type="ECO:0000313" key="8">
    <source>
        <dbReference type="EMBL" id="KZM86530.1"/>
    </source>
</evidence>
<keyword evidence="2" id="KW-0547">Nucleotide-binding</keyword>
<feature type="region of interest" description="Disordered" evidence="5">
    <location>
        <begin position="524"/>
        <end position="544"/>
    </location>
</feature>
<evidence type="ECO:0000259" key="6">
    <source>
        <dbReference type="Pfam" id="PF00781"/>
    </source>
</evidence>
<keyword evidence="4" id="KW-0143">Chaperone</keyword>
<dbReference type="GO" id="GO:0140662">
    <property type="term" value="F:ATP-dependent protein folding chaperone"/>
    <property type="evidence" value="ECO:0007669"/>
    <property type="project" value="InterPro"/>
</dbReference>
<dbReference type="Gene3D" id="3.40.50.150">
    <property type="entry name" value="Vaccinia Virus protein VP39"/>
    <property type="match status" value="1"/>
</dbReference>
<dbReference type="InterPro" id="IPR027410">
    <property type="entry name" value="TCP-1-like_intermed_sf"/>
</dbReference>
<evidence type="ECO:0000256" key="3">
    <source>
        <dbReference type="ARBA" id="ARBA00022840"/>
    </source>
</evidence>
<organism evidence="8">
    <name type="scientific">Daucus carota subsp. sativus</name>
    <name type="common">Carrot</name>
    <dbReference type="NCBI Taxonomy" id="79200"/>
    <lineage>
        <taxon>Eukaryota</taxon>
        <taxon>Viridiplantae</taxon>
        <taxon>Streptophyta</taxon>
        <taxon>Embryophyta</taxon>
        <taxon>Tracheophyta</taxon>
        <taxon>Spermatophyta</taxon>
        <taxon>Magnoliopsida</taxon>
        <taxon>eudicotyledons</taxon>
        <taxon>Gunneridae</taxon>
        <taxon>Pentapetalae</taxon>
        <taxon>asterids</taxon>
        <taxon>campanulids</taxon>
        <taxon>Apiales</taxon>
        <taxon>Apiaceae</taxon>
        <taxon>Apioideae</taxon>
        <taxon>Scandiceae</taxon>
        <taxon>Daucinae</taxon>
        <taxon>Daucus</taxon>
        <taxon>Daucus sect. Daucus</taxon>
    </lineage>
</organism>
<dbReference type="SUPFAM" id="SSF111331">
    <property type="entry name" value="NAD kinase/diacylglycerol kinase-like"/>
    <property type="match status" value="1"/>
</dbReference>
<evidence type="ECO:0000313" key="10">
    <source>
        <dbReference type="Proteomes" id="UP000077755"/>
    </source>
</evidence>
<feature type="compositionally biased region" description="Polar residues" evidence="5">
    <location>
        <begin position="621"/>
        <end position="638"/>
    </location>
</feature>
<evidence type="ECO:0000256" key="2">
    <source>
        <dbReference type="ARBA" id="ARBA00022741"/>
    </source>
</evidence>